<organism evidence="2">
    <name type="scientific">uncultured Thermomicrobiales bacterium</name>
    <dbReference type="NCBI Taxonomy" id="1645740"/>
    <lineage>
        <taxon>Bacteria</taxon>
        <taxon>Pseudomonadati</taxon>
        <taxon>Thermomicrobiota</taxon>
        <taxon>Thermomicrobia</taxon>
        <taxon>Thermomicrobiales</taxon>
        <taxon>environmental samples</taxon>
    </lineage>
</organism>
<feature type="non-terminal residue" evidence="2">
    <location>
        <position position="1"/>
    </location>
</feature>
<feature type="compositionally biased region" description="Basic residues" evidence="1">
    <location>
        <begin position="19"/>
        <end position="30"/>
    </location>
</feature>
<dbReference type="AlphaFoldDB" id="A0A6J4VEL4"/>
<feature type="compositionally biased region" description="Basic and acidic residues" evidence="1">
    <location>
        <begin position="134"/>
        <end position="148"/>
    </location>
</feature>
<accession>A0A6J4VEL4</accession>
<evidence type="ECO:0000313" key="2">
    <source>
        <dbReference type="EMBL" id="CAA9576526.1"/>
    </source>
</evidence>
<dbReference type="EC" id="5.3.3.10" evidence="2"/>
<dbReference type="GO" id="GO:0008704">
    <property type="term" value="F:5-carboxymethyl-2-hydroxymuconate delta-isomerase activity"/>
    <property type="evidence" value="ECO:0007669"/>
    <property type="project" value="UniProtKB-EC"/>
</dbReference>
<proteinExistence type="predicted"/>
<feature type="non-terminal residue" evidence="2">
    <location>
        <position position="270"/>
    </location>
</feature>
<dbReference type="EMBL" id="CADCWL010000191">
    <property type="protein sequence ID" value="CAA9576526.1"/>
    <property type="molecule type" value="Genomic_DNA"/>
</dbReference>
<protein>
    <submittedName>
        <fullName evidence="2">5-carboxymethyl-2-hydroxymuconate delta-isomerase</fullName>
        <ecNumber evidence="2">5.3.3.10</ecNumber>
    </submittedName>
</protein>
<feature type="compositionally biased region" description="Basic and acidic residues" evidence="1">
    <location>
        <begin position="174"/>
        <end position="193"/>
    </location>
</feature>
<sequence length="270" mass="30117">GLHPSGPRRGPHPRQPVRPLRRRSPPRPGRHPGADEARHQRRGLGGPRARPRVPLPVRRGLVQPAPRPRPRRPRRDRPDRPAPPRSSGGGPESGSGRGAERRPEHLGDRHPGGGGCPRRGPLRQDRGRHLHRRQPGDHDPCPRQDRPDRRRRHPRSGAGPPASRLQRLLPGRAPLRDLGDDPRRRQRAGPDRQRHGHAGRRRPRHPRGRHLHPAPPRRGGRYPLRGRPPARCLRQASPLSGHLHVRPDRRFHVGGGDRGGLHPVAGGAGV</sequence>
<evidence type="ECO:0000256" key="1">
    <source>
        <dbReference type="SAM" id="MobiDB-lite"/>
    </source>
</evidence>
<gene>
    <name evidence="2" type="ORF">AVDCRST_MAG19-3424</name>
</gene>
<reference evidence="2" key="1">
    <citation type="submission" date="2020-02" db="EMBL/GenBank/DDBJ databases">
        <authorList>
            <person name="Meier V. D."/>
        </authorList>
    </citation>
    <scope>NUCLEOTIDE SEQUENCE</scope>
    <source>
        <strain evidence="2">AVDCRST_MAG19</strain>
    </source>
</reference>
<feature type="compositionally biased region" description="Basic residues" evidence="1">
    <location>
        <begin position="194"/>
        <end position="212"/>
    </location>
</feature>
<keyword evidence="2" id="KW-0413">Isomerase</keyword>
<feature type="compositionally biased region" description="Basic and acidic residues" evidence="1">
    <location>
        <begin position="98"/>
        <end position="111"/>
    </location>
</feature>
<feature type="compositionally biased region" description="Gly residues" evidence="1">
    <location>
        <begin position="87"/>
        <end position="97"/>
    </location>
</feature>
<feature type="region of interest" description="Disordered" evidence="1">
    <location>
        <begin position="1"/>
        <end position="224"/>
    </location>
</feature>
<feature type="compositionally biased region" description="Low complexity" evidence="1">
    <location>
        <begin position="55"/>
        <end position="64"/>
    </location>
</feature>
<name>A0A6J4VEL4_9BACT</name>